<name>A0A0E9RGB1_ANGAN</name>
<reference evidence="1" key="1">
    <citation type="submission" date="2014-11" db="EMBL/GenBank/DDBJ databases">
        <authorList>
            <person name="Amaro Gonzalez C."/>
        </authorList>
    </citation>
    <scope>NUCLEOTIDE SEQUENCE</scope>
</reference>
<evidence type="ECO:0000313" key="1">
    <source>
        <dbReference type="EMBL" id="JAH27822.1"/>
    </source>
</evidence>
<sequence length="34" mass="3785">MPSFILIGISHISAHLHVPIQHCSCPMIRVYLVA</sequence>
<protein>
    <submittedName>
        <fullName evidence="1">Uncharacterized protein</fullName>
    </submittedName>
</protein>
<organism evidence="1">
    <name type="scientific">Anguilla anguilla</name>
    <name type="common">European freshwater eel</name>
    <name type="synonym">Muraena anguilla</name>
    <dbReference type="NCBI Taxonomy" id="7936"/>
    <lineage>
        <taxon>Eukaryota</taxon>
        <taxon>Metazoa</taxon>
        <taxon>Chordata</taxon>
        <taxon>Craniata</taxon>
        <taxon>Vertebrata</taxon>
        <taxon>Euteleostomi</taxon>
        <taxon>Actinopterygii</taxon>
        <taxon>Neopterygii</taxon>
        <taxon>Teleostei</taxon>
        <taxon>Anguilliformes</taxon>
        <taxon>Anguillidae</taxon>
        <taxon>Anguilla</taxon>
    </lineage>
</organism>
<dbReference type="AlphaFoldDB" id="A0A0E9RGB1"/>
<accession>A0A0E9RGB1</accession>
<dbReference type="EMBL" id="GBXM01080755">
    <property type="protein sequence ID" value="JAH27822.1"/>
    <property type="molecule type" value="Transcribed_RNA"/>
</dbReference>
<proteinExistence type="predicted"/>
<reference evidence="1" key="2">
    <citation type="journal article" date="2015" name="Fish Shellfish Immunol.">
        <title>Early steps in the European eel (Anguilla anguilla)-Vibrio vulnificus interaction in the gills: Role of the RtxA13 toxin.</title>
        <authorList>
            <person name="Callol A."/>
            <person name="Pajuelo D."/>
            <person name="Ebbesson L."/>
            <person name="Teles M."/>
            <person name="MacKenzie S."/>
            <person name="Amaro C."/>
        </authorList>
    </citation>
    <scope>NUCLEOTIDE SEQUENCE</scope>
</reference>